<gene>
    <name evidence="9" type="ORF">PSFLO_00391</name>
</gene>
<keyword evidence="4 7" id="KW-1133">Transmembrane helix</keyword>
<organism evidence="9 10">
    <name type="scientific">Pseudozyma flocculosa</name>
    <dbReference type="NCBI Taxonomy" id="84751"/>
    <lineage>
        <taxon>Eukaryota</taxon>
        <taxon>Fungi</taxon>
        <taxon>Dikarya</taxon>
        <taxon>Basidiomycota</taxon>
        <taxon>Ustilaginomycotina</taxon>
        <taxon>Ustilaginomycetes</taxon>
        <taxon>Ustilaginales</taxon>
        <taxon>Ustilaginaceae</taxon>
        <taxon>Pseudozyma</taxon>
    </lineage>
</organism>
<feature type="transmembrane region" description="Helical" evidence="7">
    <location>
        <begin position="187"/>
        <end position="205"/>
    </location>
</feature>
<evidence type="ECO:0000259" key="8">
    <source>
        <dbReference type="PROSITE" id="PS50850"/>
    </source>
</evidence>
<evidence type="ECO:0000256" key="3">
    <source>
        <dbReference type="ARBA" id="ARBA00022692"/>
    </source>
</evidence>
<dbReference type="PANTHER" id="PTHR43791">
    <property type="entry name" value="PERMEASE-RELATED"/>
    <property type="match status" value="1"/>
</dbReference>
<feature type="transmembrane region" description="Helical" evidence="7">
    <location>
        <begin position="59"/>
        <end position="77"/>
    </location>
</feature>
<evidence type="ECO:0000256" key="7">
    <source>
        <dbReference type="SAM" id="Phobius"/>
    </source>
</evidence>
<dbReference type="InterPro" id="IPR011701">
    <property type="entry name" value="MFS"/>
</dbReference>
<dbReference type="FunFam" id="1.20.1250.20:FF:000013">
    <property type="entry name" value="MFS general substrate transporter"/>
    <property type="match status" value="1"/>
</dbReference>
<accession>A0A5C3ESU4</accession>
<dbReference type="OrthoDB" id="2985014at2759"/>
<evidence type="ECO:0000256" key="1">
    <source>
        <dbReference type="ARBA" id="ARBA00004141"/>
    </source>
</evidence>
<protein>
    <submittedName>
        <fullName evidence="9">Related to nicotinamide mononucleotide permease</fullName>
    </submittedName>
</protein>
<dbReference type="FunFam" id="1.20.1250.20:FF:000018">
    <property type="entry name" value="MFS transporter permease"/>
    <property type="match status" value="1"/>
</dbReference>
<evidence type="ECO:0000313" key="10">
    <source>
        <dbReference type="Proteomes" id="UP000323386"/>
    </source>
</evidence>
<dbReference type="InterPro" id="IPR036259">
    <property type="entry name" value="MFS_trans_sf"/>
</dbReference>
<evidence type="ECO:0000256" key="5">
    <source>
        <dbReference type="ARBA" id="ARBA00023136"/>
    </source>
</evidence>
<dbReference type="PROSITE" id="PS50850">
    <property type="entry name" value="MFS"/>
    <property type="match status" value="1"/>
</dbReference>
<name>A0A5C3ESU4_9BASI</name>
<sequence>MVTDKLKSDETAPRSSRSPGDLDYVSRAAMGEKAIMGKFTKWWSDDEERRLRRKLDVRIIVISFALYFVALLDRGNIGNAKTAGMNRDLGISDQQYQWLLTIFYIAYIVFQFLLLGYKVFSPPKWIAGCVFVWGVAGVCQAAVQSWSGLMACRFILGVAEAGYGTGVALYFSFFYPRDEIGLRFGTFVSAGAVSSAVAGAIAYGLVHAHATIESWRLLFLIEGIPTLLMVPIVLVVLPRDVQSCRFLSAREREIAEARLFRPPPPPRRSKTEDGGRWTLKARFVDFINWGNAGAAFLDPLSYLISVMFFIINVCYSSVPVYLPTLIEEMGYSSINAQGLSAPPYVLAFLLAILFCWISDRAQVRGVFGAGLLVLAAVGYLVLATQTSTAARYVAVWMIVCGIFPFIPILYMWLMSNQAGESKKGVGLVVFGTIGQCGPLLGTRLFPARDKPYYVKGTSVSGGLLLFGAIVAALTSLYLWNINRRRDRQQGALDAAQKEGPDTAASHADTVEKGAEERDRRRIDVLLRGEESPYFRYTI</sequence>
<dbReference type="Pfam" id="PF07690">
    <property type="entry name" value="MFS_1"/>
    <property type="match status" value="1"/>
</dbReference>
<keyword evidence="10" id="KW-1185">Reference proteome</keyword>
<feature type="region of interest" description="Disordered" evidence="6">
    <location>
        <begin position="490"/>
        <end position="516"/>
    </location>
</feature>
<feature type="transmembrane region" description="Helical" evidence="7">
    <location>
        <begin position="341"/>
        <end position="358"/>
    </location>
</feature>
<feature type="transmembrane region" description="Helical" evidence="7">
    <location>
        <begin position="124"/>
        <end position="143"/>
    </location>
</feature>
<dbReference type="Gene3D" id="1.20.1250.20">
    <property type="entry name" value="MFS general substrate transporter like domains"/>
    <property type="match status" value="2"/>
</dbReference>
<dbReference type="SUPFAM" id="SSF103473">
    <property type="entry name" value="MFS general substrate transporter"/>
    <property type="match status" value="1"/>
</dbReference>
<proteinExistence type="predicted"/>
<feature type="compositionally biased region" description="Basic and acidic residues" evidence="6">
    <location>
        <begin position="1"/>
        <end position="12"/>
    </location>
</feature>
<dbReference type="EMBL" id="OOIP01000001">
    <property type="protein sequence ID" value="SPO34920.1"/>
    <property type="molecule type" value="Genomic_DNA"/>
</dbReference>
<feature type="transmembrane region" description="Helical" evidence="7">
    <location>
        <begin position="394"/>
        <end position="413"/>
    </location>
</feature>
<keyword evidence="5 7" id="KW-0472">Membrane</keyword>
<evidence type="ECO:0000256" key="6">
    <source>
        <dbReference type="SAM" id="MobiDB-lite"/>
    </source>
</evidence>
<comment type="subcellular location">
    <subcellularLocation>
        <location evidence="1">Membrane</location>
        <topology evidence="1">Multi-pass membrane protein</topology>
    </subcellularLocation>
</comment>
<feature type="domain" description="Major facilitator superfamily (MFS) profile" evidence="8">
    <location>
        <begin position="59"/>
        <end position="486"/>
    </location>
</feature>
<evidence type="ECO:0000256" key="4">
    <source>
        <dbReference type="ARBA" id="ARBA00022989"/>
    </source>
</evidence>
<dbReference type="GO" id="GO:0022857">
    <property type="term" value="F:transmembrane transporter activity"/>
    <property type="evidence" value="ECO:0007669"/>
    <property type="project" value="InterPro"/>
</dbReference>
<feature type="region of interest" description="Disordered" evidence="6">
    <location>
        <begin position="1"/>
        <end position="21"/>
    </location>
</feature>
<evidence type="ECO:0000313" key="9">
    <source>
        <dbReference type="EMBL" id="SPO34920.1"/>
    </source>
</evidence>
<dbReference type="GO" id="GO:0016020">
    <property type="term" value="C:membrane"/>
    <property type="evidence" value="ECO:0007669"/>
    <property type="project" value="UniProtKB-SubCell"/>
</dbReference>
<evidence type="ECO:0000256" key="2">
    <source>
        <dbReference type="ARBA" id="ARBA00022448"/>
    </source>
</evidence>
<keyword evidence="2" id="KW-0813">Transport</keyword>
<feature type="transmembrane region" description="Helical" evidence="7">
    <location>
        <begin position="300"/>
        <end position="321"/>
    </location>
</feature>
<dbReference type="PANTHER" id="PTHR43791:SF36">
    <property type="entry name" value="TRANSPORTER, PUTATIVE (AFU_ORTHOLOGUE AFUA_6G08340)-RELATED"/>
    <property type="match status" value="1"/>
</dbReference>
<feature type="transmembrane region" description="Helical" evidence="7">
    <location>
        <begin position="97"/>
        <end position="117"/>
    </location>
</feature>
<dbReference type="InterPro" id="IPR020846">
    <property type="entry name" value="MFS_dom"/>
</dbReference>
<feature type="transmembrane region" description="Helical" evidence="7">
    <location>
        <begin position="155"/>
        <end position="175"/>
    </location>
</feature>
<reference evidence="9 10" key="1">
    <citation type="submission" date="2018-03" db="EMBL/GenBank/DDBJ databases">
        <authorList>
            <person name="Guldener U."/>
        </authorList>
    </citation>
    <scope>NUCLEOTIDE SEQUENCE [LARGE SCALE GENOMIC DNA]</scope>
    <source>
        <strain evidence="9 10">DAOM196992</strain>
    </source>
</reference>
<dbReference type="Proteomes" id="UP000323386">
    <property type="component" value="Unassembled WGS sequence"/>
</dbReference>
<feature type="transmembrane region" description="Helical" evidence="7">
    <location>
        <begin position="365"/>
        <end position="382"/>
    </location>
</feature>
<feature type="transmembrane region" description="Helical" evidence="7">
    <location>
        <begin position="457"/>
        <end position="479"/>
    </location>
</feature>
<keyword evidence="3 7" id="KW-0812">Transmembrane</keyword>
<feature type="transmembrane region" description="Helical" evidence="7">
    <location>
        <begin position="217"/>
        <end position="237"/>
    </location>
</feature>
<feature type="transmembrane region" description="Helical" evidence="7">
    <location>
        <begin position="425"/>
        <end position="445"/>
    </location>
</feature>
<dbReference type="AlphaFoldDB" id="A0A5C3ESU4"/>